<dbReference type="PROSITE" id="PS00195">
    <property type="entry name" value="GLUTAREDOXIN_1"/>
    <property type="match status" value="1"/>
</dbReference>
<name>A0A974XIR3_9GAMM</name>
<keyword evidence="4" id="KW-1185">Reference proteome</keyword>
<dbReference type="InterPro" id="IPR007494">
    <property type="entry name" value="Glutaredoxin2_C"/>
</dbReference>
<dbReference type="SUPFAM" id="SSF52833">
    <property type="entry name" value="Thioredoxin-like"/>
    <property type="match status" value="1"/>
</dbReference>
<dbReference type="Gene3D" id="1.20.1050.10">
    <property type="match status" value="1"/>
</dbReference>
<feature type="domain" description="GST N-terminal" evidence="2">
    <location>
        <begin position="3"/>
        <end position="75"/>
    </location>
</feature>
<dbReference type="Gene3D" id="3.40.30.10">
    <property type="entry name" value="Glutaredoxin"/>
    <property type="match status" value="1"/>
</dbReference>
<gene>
    <name evidence="3" type="primary">grxB</name>
    <name evidence="3" type="ORF">JYB88_12995</name>
</gene>
<dbReference type="GO" id="GO:0005829">
    <property type="term" value="C:cytosol"/>
    <property type="evidence" value="ECO:0007669"/>
    <property type="project" value="InterPro"/>
</dbReference>
<dbReference type="SFLD" id="SFLDG01183">
    <property type="entry name" value="Grx2-like"/>
    <property type="match status" value="1"/>
</dbReference>
<dbReference type="InterPro" id="IPR004045">
    <property type="entry name" value="Glutathione_S-Trfase_N"/>
</dbReference>
<organism evidence="3 4">
    <name type="scientific">Shewanella cyperi</name>
    <dbReference type="NCBI Taxonomy" id="2814292"/>
    <lineage>
        <taxon>Bacteria</taxon>
        <taxon>Pseudomonadati</taxon>
        <taxon>Pseudomonadota</taxon>
        <taxon>Gammaproteobacteria</taxon>
        <taxon>Alteromonadales</taxon>
        <taxon>Shewanellaceae</taxon>
        <taxon>Shewanella</taxon>
    </lineage>
</organism>
<protein>
    <submittedName>
        <fullName evidence="3">Glutaredoxin 2</fullName>
    </submittedName>
</protein>
<dbReference type="KEGG" id="scyp:JYB88_12995"/>
<dbReference type="InterPro" id="IPR036282">
    <property type="entry name" value="Glutathione-S-Trfase_C_sf"/>
</dbReference>
<dbReference type="RefSeq" id="WP_207324388.1">
    <property type="nucleotide sequence ID" value="NZ_CP071504.1"/>
</dbReference>
<reference evidence="3 4" key="1">
    <citation type="submission" date="2021-03" db="EMBL/GenBank/DDBJ databases">
        <title>Novel species identification of genus Shewanella.</title>
        <authorList>
            <person name="Liu G."/>
            <person name="Zhang Q."/>
        </authorList>
    </citation>
    <scope>NUCLEOTIDE SEQUENCE [LARGE SCALE GENOMIC DNA]</scope>
    <source>
        <strain evidence="3 4">FJAT-53726</strain>
    </source>
</reference>
<dbReference type="InterPro" id="IPR040079">
    <property type="entry name" value="Glutathione_S-Trfase"/>
</dbReference>
<evidence type="ECO:0000313" key="4">
    <source>
        <dbReference type="Proteomes" id="UP000663281"/>
    </source>
</evidence>
<evidence type="ECO:0000259" key="1">
    <source>
        <dbReference type="Pfam" id="PF04399"/>
    </source>
</evidence>
<evidence type="ECO:0000313" key="3">
    <source>
        <dbReference type="EMBL" id="QSX29150.1"/>
    </source>
</evidence>
<dbReference type="Proteomes" id="UP000663281">
    <property type="component" value="Chromosome"/>
</dbReference>
<dbReference type="EMBL" id="CP071504">
    <property type="protein sequence ID" value="QSX29150.1"/>
    <property type="molecule type" value="Genomic_DNA"/>
</dbReference>
<dbReference type="Pfam" id="PF13417">
    <property type="entry name" value="GST_N_3"/>
    <property type="match status" value="1"/>
</dbReference>
<evidence type="ECO:0000259" key="2">
    <source>
        <dbReference type="Pfam" id="PF13417"/>
    </source>
</evidence>
<feature type="domain" description="Glutaredoxin 2 C-terminal" evidence="1">
    <location>
        <begin position="86"/>
        <end position="215"/>
    </location>
</feature>
<dbReference type="InterPro" id="IPR011901">
    <property type="entry name" value="Grx2"/>
</dbReference>
<dbReference type="CDD" id="cd03199">
    <property type="entry name" value="GST_C_GRX2"/>
    <property type="match status" value="1"/>
</dbReference>
<dbReference type="SFLD" id="SFLDG01204">
    <property type="entry name" value="Grx2-like.1"/>
    <property type="match status" value="1"/>
</dbReference>
<dbReference type="AlphaFoldDB" id="A0A974XIR3"/>
<accession>A0A974XIR3</accession>
<dbReference type="InterPro" id="IPR011767">
    <property type="entry name" value="GLR_AS"/>
</dbReference>
<dbReference type="Pfam" id="PF04399">
    <property type="entry name" value="Glutaredoxin2_C"/>
    <property type="match status" value="1"/>
</dbReference>
<dbReference type="NCBIfam" id="TIGR02182">
    <property type="entry name" value="GRXB"/>
    <property type="match status" value="1"/>
</dbReference>
<dbReference type="NCBIfam" id="NF007702">
    <property type="entry name" value="PRK10387.1"/>
    <property type="match status" value="1"/>
</dbReference>
<dbReference type="SUPFAM" id="SSF47616">
    <property type="entry name" value="GST C-terminal domain-like"/>
    <property type="match status" value="1"/>
</dbReference>
<dbReference type="SFLD" id="SFLDS00019">
    <property type="entry name" value="Glutathione_Transferase_(cytos"/>
    <property type="match status" value="1"/>
</dbReference>
<dbReference type="InterPro" id="IPR036249">
    <property type="entry name" value="Thioredoxin-like_sf"/>
</dbReference>
<proteinExistence type="predicted"/>
<sequence length="216" mass="24421">MKLFVFEHCPYCVRAMMLVGFKGLKVEKEILQNDDVDARVAMVGANMVPILQKADGSFMGESLDIVAYLDAMDGEPVLSDAEHEEAIKAWQGSVSFYANRLIYPRTVRLGLPEYATQAAIDFYTEKKSALIEMSFDDALAHSADYIANLEPLLSHLEFIALPSERDDRLGYDDILLFPTLRNLTMVAGLEFPHRVRRYIDEVARLTHVRLFDEAAL</sequence>